<proteinExistence type="predicted"/>
<gene>
    <name evidence="2" type="ORF">H0267_07530</name>
</gene>
<dbReference type="AlphaFoldDB" id="A0A931HVU3"/>
<evidence type="ECO:0000313" key="2">
    <source>
        <dbReference type="EMBL" id="MBH0230066.1"/>
    </source>
</evidence>
<dbReference type="Gene3D" id="3.30.565.10">
    <property type="entry name" value="Histidine kinase-like ATPase, C-terminal domain"/>
    <property type="match status" value="1"/>
</dbReference>
<dbReference type="EMBL" id="JADZSC010000001">
    <property type="protein sequence ID" value="MBH0230066.1"/>
    <property type="molecule type" value="Genomic_DNA"/>
</dbReference>
<reference evidence="2 3" key="1">
    <citation type="journal article" date="2005" name="Int. J. Syst. Evol. Microbiol.">
        <title>Halobacillus yeomjeoni sp. nov., isolated from a marine solar saltern in Korea.</title>
        <authorList>
            <person name="Yoon J.H."/>
            <person name="Kang S.J."/>
            <person name="Lee C.H."/>
            <person name="Oh H.W."/>
            <person name="Oh T.K."/>
        </authorList>
    </citation>
    <scope>NUCLEOTIDE SEQUENCE [LARGE SCALE GENOMIC DNA]</scope>
    <source>
        <strain evidence="2 3">KCTC 3957</strain>
    </source>
</reference>
<name>A0A931HVU3_9BACI</name>
<keyword evidence="3" id="KW-1185">Reference proteome</keyword>
<keyword evidence="2" id="KW-0418">Kinase</keyword>
<comment type="caution">
    <text evidence="2">The sequence shown here is derived from an EMBL/GenBank/DDBJ whole genome shotgun (WGS) entry which is preliminary data.</text>
</comment>
<feature type="coiled-coil region" evidence="1">
    <location>
        <begin position="295"/>
        <end position="329"/>
    </location>
</feature>
<accession>A0A931HVU3</accession>
<protein>
    <submittedName>
        <fullName evidence="2">Sensor histidine kinase</fullName>
    </submittedName>
</protein>
<keyword evidence="1" id="KW-0175">Coiled coil</keyword>
<sequence length="342" mass="39047">MTREIFLPIELIGDTAVDFSKKLTRFNFDIEDDVIIYLTNFMKANGRIEPFGTLMAVNAIRNFRSICSTKGIRCKIKYTKETFLRNTYARSLRFFSSLGIDIGESPTADYTGNADSRFIPIMKSPVKSIKDAYDEYSEIKKIARRISIVATNGNQDLYEYVNFCLIEIIRNIVEHSDSRYFWYCAQRWPSPLGGNLVEVAIMDEGIGIQDSLKEELGDEDSKDAIKFALYPGCSSKITTKYLDTADNSGLGLFMMSEISKANGDFLLGSKKNFIKLSSTEQEETNSNINGTIVRIRFDLSKLKEYELEIEEIRNRALELTKRYNVYSEKKKYAPGTPLPNLF</sequence>
<organism evidence="2 3">
    <name type="scientific">Halobacillus yeomjeoni</name>
    <dbReference type="NCBI Taxonomy" id="311194"/>
    <lineage>
        <taxon>Bacteria</taxon>
        <taxon>Bacillati</taxon>
        <taxon>Bacillota</taxon>
        <taxon>Bacilli</taxon>
        <taxon>Bacillales</taxon>
        <taxon>Bacillaceae</taxon>
        <taxon>Halobacillus</taxon>
    </lineage>
</organism>
<keyword evidence="2" id="KW-0808">Transferase</keyword>
<dbReference type="Proteomes" id="UP000614490">
    <property type="component" value="Unassembled WGS sequence"/>
</dbReference>
<dbReference type="SUPFAM" id="SSF55874">
    <property type="entry name" value="ATPase domain of HSP90 chaperone/DNA topoisomerase II/histidine kinase"/>
    <property type="match status" value="1"/>
</dbReference>
<evidence type="ECO:0000256" key="1">
    <source>
        <dbReference type="SAM" id="Coils"/>
    </source>
</evidence>
<dbReference type="RefSeq" id="WP_197316632.1">
    <property type="nucleotide sequence ID" value="NZ_JADZSC010000001.1"/>
</dbReference>
<dbReference type="InterPro" id="IPR036890">
    <property type="entry name" value="HATPase_C_sf"/>
</dbReference>
<evidence type="ECO:0000313" key="3">
    <source>
        <dbReference type="Proteomes" id="UP000614490"/>
    </source>
</evidence>
<dbReference type="GO" id="GO:0016301">
    <property type="term" value="F:kinase activity"/>
    <property type="evidence" value="ECO:0007669"/>
    <property type="project" value="UniProtKB-KW"/>
</dbReference>